<evidence type="ECO:0008006" key="5">
    <source>
        <dbReference type="Google" id="ProtNLM"/>
    </source>
</evidence>
<dbReference type="GO" id="GO:0035243">
    <property type="term" value="F:protein-arginine omega-N symmetric methyltransferase activity"/>
    <property type="evidence" value="ECO:0007669"/>
    <property type="project" value="TreeGrafter"/>
</dbReference>
<proteinExistence type="predicted"/>
<sequence length="356" mass="37993">MTSPLARQIARLIEQTGPIPLSQYMALALGHPEHGYYMTRDPLGARGDFVTAPEISQMFGELVGLWLADQWLEQGSPKPFVLAELGPGRGTLMADALRAIAAVPHMVEAASIHLVETSPVLRNAQSKRIPQAHWHEHVDDLPDLPLFLVANEFFDALPVTQYQRTERGWCERFVSMAEGRFVPVLAPVPLADDSGLPAAMKAAQEGSIAEVSPASTSITETIAHRIARRGGAALVIDYGHVSSAPGDTLQALRDHKFADPFEAPGEADLTAHVDFEALSHAASAAGAAAHGAVEQGRFLMALGIEARAEALSRNATPAQREDIASAMQRLTARDGMGSLFKVLGITPRGAPSPAGF</sequence>
<keyword evidence="4" id="KW-1185">Reference proteome</keyword>
<dbReference type="Proteomes" id="UP000006377">
    <property type="component" value="Chromosome"/>
</dbReference>
<dbReference type="SUPFAM" id="SSF53335">
    <property type="entry name" value="S-adenosyl-L-methionine-dependent methyltransferases"/>
    <property type="match status" value="1"/>
</dbReference>
<gene>
    <name evidence="3" type="ordered locus">Plav_2261</name>
</gene>
<dbReference type="KEGG" id="pla:Plav_2261"/>
<dbReference type="GO" id="GO:0032259">
    <property type="term" value="P:methylation"/>
    <property type="evidence" value="ECO:0007669"/>
    <property type="project" value="UniProtKB-KW"/>
</dbReference>
<evidence type="ECO:0000313" key="4">
    <source>
        <dbReference type="Proteomes" id="UP000006377"/>
    </source>
</evidence>
<protein>
    <recommendedName>
        <fullName evidence="5">ATP synthase beta subunit/transription termination factor rho</fullName>
    </recommendedName>
</protein>
<name>A7HVE2_PARL1</name>
<accession>A7HVE2</accession>
<dbReference type="PANTHER" id="PTHR12049:SF7">
    <property type="entry name" value="PROTEIN ARGININE METHYLTRANSFERASE NDUFAF7, MITOCHONDRIAL"/>
    <property type="match status" value="1"/>
</dbReference>
<dbReference type="OrthoDB" id="9794208at2"/>
<reference evidence="3 4" key="1">
    <citation type="journal article" date="2011" name="Stand. Genomic Sci.">
        <title>Complete genome sequence of Parvibaculum lavamentivorans type strain (DS-1(T)).</title>
        <authorList>
            <person name="Schleheck D."/>
            <person name="Weiss M."/>
            <person name="Pitluck S."/>
            <person name="Bruce D."/>
            <person name="Land M.L."/>
            <person name="Han S."/>
            <person name="Saunders E."/>
            <person name="Tapia R."/>
            <person name="Detter C."/>
            <person name="Brettin T."/>
            <person name="Han J."/>
            <person name="Woyke T."/>
            <person name="Goodwin L."/>
            <person name="Pennacchio L."/>
            <person name="Nolan M."/>
            <person name="Cook A.M."/>
            <person name="Kjelleberg S."/>
            <person name="Thomas T."/>
        </authorList>
    </citation>
    <scope>NUCLEOTIDE SEQUENCE [LARGE SCALE GENOMIC DNA]</scope>
    <source>
        <strain evidence="4">DS-1 / DSM 13023 / NCIMB 13966</strain>
    </source>
</reference>
<keyword evidence="2" id="KW-0808">Transferase</keyword>
<keyword evidence="1" id="KW-0489">Methyltransferase</keyword>
<dbReference type="STRING" id="402881.Plav_2261"/>
<dbReference type="RefSeq" id="WP_012111181.1">
    <property type="nucleotide sequence ID" value="NC_009719.1"/>
</dbReference>
<dbReference type="eggNOG" id="COG1565">
    <property type="taxonomic scope" value="Bacteria"/>
</dbReference>
<dbReference type="InterPro" id="IPR038375">
    <property type="entry name" value="NDUFAF7_sf"/>
</dbReference>
<dbReference type="AlphaFoldDB" id="A7HVE2"/>
<evidence type="ECO:0000313" key="3">
    <source>
        <dbReference type="EMBL" id="ABS63875.1"/>
    </source>
</evidence>
<organism evidence="3 4">
    <name type="scientific">Parvibaculum lavamentivorans (strain DS-1 / DSM 13023 / NCIMB 13966)</name>
    <dbReference type="NCBI Taxonomy" id="402881"/>
    <lineage>
        <taxon>Bacteria</taxon>
        <taxon>Pseudomonadati</taxon>
        <taxon>Pseudomonadota</taxon>
        <taxon>Alphaproteobacteria</taxon>
        <taxon>Hyphomicrobiales</taxon>
        <taxon>Parvibaculaceae</taxon>
        <taxon>Parvibaculum</taxon>
    </lineage>
</organism>
<dbReference type="InterPro" id="IPR003788">
    <property type="entry name" value="NDUFAF7"/>
</dbReference>
<dbReference type="EMBL" id="CP000774">
    <property type="protein sequence ID" value="ABS63875.1"/>
    <property type="molecule type" value="Genomic_DNA"/>
</dbReference>
<dbReference type="HOGENOM" id="CLU_024840_3_0_5"/>
<evidence type="ECO:0000256" key="1">
    <source>
        <dbReference type="ARBA" id="ARBA00022603"/>
    </source>
</evidence>
<dbReference type="Pfam" id="PF02636">
    <property type="entry name" value="Methyltransf_28"/>
    <property type="match status" value="1"/>
</dbReference>
<dbReference type="InterPro" id="IPR029063">
    <property type="entry name" value="SAM-dependent_MTases_sf"/>
</dbReference>
<dbReference type="PANTHER" id="PTHR12049">
    <property type="entry name" value="PROTEIN ARGININE METHYLTRANSFERASE NDUFAF7, MITOCHONDRIAL"/>
    <property type="match status" value="1"/>
</dbReference>
<dbReference type="Gene3D" id="3.40.50.12710">
    <property type="match status" value="1"/>
</dbReference>
<evidence type="ECO:0000256" key="2">
    <source>
        <dbReference type="ARBA" id="ARBA00022679"/>
    </source>
</evidence>